<feature type="compositionally biased region" description="Basic and acidic residues" evidence="1">
    <location>
        <begin position="360"/>
        <end position="379"/>
    </location>
</feature>
<feature type="compositionally biased region" description="Low complexity" evidence="1">
    <location>
        <begin position="184"/>
        <end position="200"/>
    </location>
</feature>
<dbReference type="Proteomes" id="UP000027135">
    <property type="component" value="Unassembled WGS sequence"/>
</dbReference>
<dbReference type="EMBL" id="KK852657">
    <property type="protein sequence ID" value="KDR19243.1"/>
    <property type="molecule type" value="Genomic_DNA"/>
</dbReference>
<feature type="compositionally biased region" description="Basic and acidic residues" evidence="1">
    <location>
        <begin position="170"/>
        <end position="181"/>
    </location>
</feature>
<feature type="compositionally biased region" description="Basic and acidic residues" evidence="1">
    <location>
        <begin position="20"/>
        <end position="29"/>
    </location>
</feature>
<sequence length="443" mass="49834">MTLDDKRSLWTVVKISQDTAKAEEQDRQKQARRALQFDQVSSRTESSSGSEESPDIVVRSPTCKGEDKTSEEEKKPTIAAVLPQLRTTPLASVAPSQRTTATVLPLFRFCEGDMSQDQTTVNSGSASVPSCSESNPVDVSQNQQVDSKFEDSHSPIRCVAQPSVRRHMRSSPDVEMKEFKKLNPKNNLSRLNSSSSPLSRLSDKEQDELQTVPQTERVTEVLKSEAPHRNSVMTSSDVPKLTLSSRKSVEHREQGTTSSSTVPVKSSKHSDQDALVSPVSNSQESFLVRRMQHSLRMSNDRKNDVKEKINDISEINEDCCEENNFDALKEQTEDMEKMTPGCSSVDNVPSSSSYSPSNEAKSKENCNNSRDTKKKVSEDRERNINAFDCDRSNYGRTLKARKAKRARLRLPFYIPPRKMDIHTYITYFKTSIKEQAVRLIEVS</sequence>
<reference evidence="2 3" key="1">
    <citation type="journal article" date="2014" name="Nat. Commun.">
        <title>Molecular traces of alternative social organization in a termite genome.</title>
        <authorList>
            <person name="Terrapon N."/>
            <person name="Li C."/>
            <person name="Robertson H.M."/>
            <person name="Ji L."/>
            <person name="Meng X."/>
            <person name="Booth W."/>
            <person name="Chen Z."/>
            <person name="Childers C.P."/>
            <person name="Glastad K.M."/>
            <person name="Gokhale K."/>
            <person name="Gowin J."/>
            <person name="Gronenberg W."/>
            <person name="Hermansen R.A."/>
            <person name="Hu H."/>
            <person name="Hunt B.G."/>
            <person name="Huylmans A.K."/>
            <person name="Khalil S.M."/>
            <person name="Mitchell R.D."/>
            <person name="Munoz-Torres M.C."/>
            <person name="Mustard J.A."/>
            <person name="Pan H."/>
            <person name="Reese J.T."/>
            <person name="Scharf M.E."/>
            <person name="Sun F."/>
            <person name="Vogel H."/>
            <person name="Xiao J."/>
            <person name="Yang W."/>
            <person name="Yang Z."/>
            <person name="Yang Z."/>
            <person name="Zhou J."/>
            <person name="Zhu J."/>
            <person name="Brent C.S."/>
            <person name="Elsik C.G."/>
            <person name="Goodisman M.A."/>
            <person name="Liberles D.A."/>
            <person name="Roe R.M."/>
            <person name="Vargo E.L."/>
            <person name="Vilcinskas A."/>
            <person name="Wang J."/>
            <person name="Bornberg-Bauer E."/>
            <person name="Korb J."/>
            <person name="Zhang G."/>
            <person name="Liebig J."/>
        </authorList>
    </citation>
    <scope>NUCLEOTIDE SEQUENCE [LARGE SCALE GENOMIC DNA]</scope>
    <source>
        <tissue evidence="2">Whole organism</tissue>
    </source>
</reference>
<feature type="region of interest" description="Disordered" evidence="1">
    <location>
        <begin position="116"/>
        <end position="281"/>
    </location>
</feature>
<accession>A0A067RIY6</accession>
<feature type="compositionally biased region" description="Low complexity" evidence="1">
    <location>
        <begin position="41"/>
        <end position="51"/>
    </location>
</feature>
<feature type="region of interest" description="Disordered" evidence="1">
    <location>
        <begin position="332"/>
        <end position="379"/>
    </location>
</feature>
<feature type="compositionally biased region" description="Polar residues" evidence="1">
    <location>
        <begin position="116"/>
        <end position="146"/>
    </location>
</feature>
<feature type="region of interest" description="Disordered" evidence="1">
    <location>
        <begin position="18"/>
        <end position="77"/>
    </location>
</feature>
<feature type="compositionally biased region" description="Low complexity" evidence="1">
    <location>
        <begin position="256"/>
        <end position="265"/>
    </location>
</feature>
<gene>
    <name evidence="2" type="ORF">L798_06298</name>
</gene>
<organism evidence="2 3">
    <name type="scientific">Zootermopsis nevadensis</name>
    <name type="common">Dampwood termite</name>
    <dbReference type="NCBI Taxonomy" id="136037"/>
    <lineage>
        <taxon>Eukaryota</taxon>
        <taxon>Metazoa</taxon>
        <taxon>Ecdysozoa</taxon>
        <taxon>Arthropoda</taxon>
        <taxon>Hexapoda</taxon>
        <taxon>Insecta</taxon>
        <taxon>Pterygota</taxon>
        <taxon>Neoptera</taxon>
        <taxon>Polyneoptera</taxon>
        <taxon>Dictyoptera</taxon>
        <taxon>Blattodea</taxon>
        <taxon>Blattoidea</taxon>
        <taxon>Termitoidae</taxon>
        <taxon>Termopsidae</taxon>
        <taxon>Zootermopsis</taxon>
    </lineage>
</organism>
<feature type="compositionally biased region" description="Basic and acidic residues" evidence="1">
    <location>
        <begin position="64"/>
        <end position="76"/>
    </location>
</feature>
<dbReference type="AlphaFoldDB" id="A0A067RIY6"/>
<name>A0A067RIY6_ZOONE</name>
<feature type="compositionally biased region" description="Low complexity" evidence="1">
    <location>
        <begin position="343"/>
        <end position="358"/>
    </location>
</feature>
<evidence type="ECO:0000313" key="2">
    <source>
        <dbReference type="EMBL" id="KDR19243.1"/>
    </source>
</evidence>
<proteinExistence type="predicted"/>
<evidence type="ECO:0000256" key="1">
    <source>
        <dbReference type="SAM" id="MobiDB-lite"/>
    </source>
</evidence>
<protein>
    <submittedName>
        <fullName evidence="2">Uncharacterized protein</fullName>
    </submittedName>
</protein>
<keyword evidence="3" id="KW-1185">Reference proteome</keyword>
<dbReference type="STRING" id="136037.A0A067RIY6"/>
<evidence type="ECO:0000313" key="3">
    <source>
        <dbReference type="Proteomes" id="UP000027135"/>
    </source>
</evidence>
<dbReference type="InParanoid" id="A0A067RIY6"/>
<feature type="compositionally biased region" description="Basic and acidic residues" evidence="1">
    <location>
        <begin position="217"/>
        <end position="228"/>
    </location>
</feature>
<feature type="compositionally biased region" description="Polar residues" evidence="1">
    <location>
        <begin position="231"/>
        <end position="246"/>
    </location>
</feature>